<evidence type="ECO:0000313" key="1">
    <source>
        <dbReference type="EMBL" id="AKQ65768.1"/>
    </source>
</evidence>
<reference evidence="1 2" key="1">
    <citation type="journal article" date="2016" name="PLoS ONE">
        <title>Complete Genome Sequence and Comparative Genomics of a Novel Myxobacterium Myxococcus hansupus.</title>
        <authorList>
            <person name="Sharma G."/>
            <person name="Narwani T."/>
            <person name="Subramanian S."/>
        </authorList>
    </citation>
    <scope>NUCLEOTIDE SEQUENCE [LARGE SCALE GENOMIC DNA]</scope>
    <source>
        <strain evidence="2">mixupus</strain>
    </source>
</reference>
<dbReference type="KEGG" id="mym:A176_002680"/>
<accession>A0A0H4WVW4</accession>
<proteinExistence type="predicted"/>
<evidence type="ECO:0000313" key="2">
    <source>
        <dbReference type="Proteomes" id="UP000009026"/>
    </source>
</evidence>
<protein>
    <submittedName>
        <fullName evidence="1">Uncharacterized protein</fullName>
    </submittedName>
</protein>
<dbReference type="AlphaFoldDB" id="A0A0H4WVW4"/>
<keyword evidence="2" id="KW-1185">Reference proteome</keyword>
<gene>
    <name evidence="1" type="ORF">A176_002680</name>
</gene>
<sequence>MNAQADTALAKWNLDHAGPGTAAACASLVQLGLAPAAQSDITVRPPVLALVGTLAPRCAQEGHLDDAVLRAAAANLGAPSPALVALAAAPLEGTSGAIKPDHLEGTEPRHQAFDRDVKTGVPVGKAPKSERWEADGALRAGYAPTLKQLVAVRIHATGPGSVRAIVRTPKGVGLRDPEKDFSFVNPTVCRFQGTGAWEECQLQTPLRDVDSVSVLPEREDVVLNEVEIIGAR</sequence>
<name>A0A0H4WVW4_9BACT</name>
<organism evidence="1 2">
    <name type="scientific">Pseudomyxococcus hansupus</name>
    <dbReference type="NCBI Taxonomy" id="1297742"/>
    <lineage>
        <taxon>Bacteria</taxon>
        <taxon>Pseudomonadati</taxon>
        <taxon>Myxococcota</taxon>
        <taxon>Myxococcia</taxon>
        <taxon>Myxococcales</taxon>
        <taxon>Cystobacterineae</taxon>
        <taxon>Myxococcaceae</taxon>
        <taxon>Pseudomyxococcus</taxon>
    </lineage>
</organism>
<dbReference type="EMBL" id="CP012109">
    <property type="protein sequence ID" value="AKQ65768.1"/>
    <property type="molecule type" value="Genomic_DNA"/>
</dbReference>
<dbReference type="PATRIC" id="fig|1297742.4.peg.2705"/>
<dbReference type="Proteomes" id="UP000009026">
    <property type="component" value="Chromosome"/>
</dbReference>